<comment type="subcellular location">
    <subcellularLocation>
        <location evidence="1">Cell outer membrane</location>
    </subcellularLocation>
</comment>
<dbReference type="GO" id="GO:0015288">
    <property type="term" value="F:porin activity"/>
    <property type="evidence" value="ECO:0007669"/>
    <property type="project" value="TreeGrafter"/>
</dbReference>
<keyword evidence="5" id="KW-0812">Transmembrane</keyword>
<dbReference type="SUPFAM" id="SSF56954">
    <property type="entry name" value="Outer membrane efflux proteins (OEP)"/>
    <property type="match status" value="1"/>
</dbReference>
<evidence type="ECO:0000256" key="3">
    <source>
        <dbReference type="ARBA" id="ARBA00022448"/>
    </source>
</evidence>
<keyword evidence="3" id="KW-0813">Transport</keyword>
<comment type="similarity">
    <text evidence="2">Belongs to the outer membrane factor (OMF) (TC 1.B.17) family.</text>
</comment>
<evidence type="ECO:0000256" key="8">
    <source>
        <dbReference type="SAM" id="MobiDB-lite"/>
    </source>
</evidence>
<comment type="caution">
    <text evidence="10">The sequence shown here is derived from an EMBL/GenBank/DDBJ whole genome shotgun (WGS) entry which is preliminary data.</text>
</comment>
<name>I8T5G8_9GAMM</name>
<keyword evidence="11" id="KW-1185">Reference proteome</keyword>
<protein>
    <submittedName>
        <fullName evidence="10">Uncharacterized protein</fullName>
    </submittedName>
</protein>
<dbReference type="Pfam" id="PF02321">
    <property type="entry name" value="OEP"/>
    <property type="match status" value="2"/>
</dbReference>
<keyword evidence="9" id="KW-0732">Signal</keyword>
<keyword evidence="7" id="KW-0998">Cell outer membrane</keyword>
<dbReference type="NCBIfam" id="TIGR01844">
    <property type="entry name" value="type_I_sec_TolC"/>
    <property type="match status" value="1"/>
</dbReference>
<evidence type="ECO:0000256" key="6">
    <source>
        <dbReference type="ARBA" id="ARBA00023136"/>
    </source>
</evidence>
<feature type="region of interest" description="Disordered" evidence="8">
    <location>
        <begin position="94"/>
        <end position="125"/>
    </location>
</feature>
<evidence type="ECO:0000256" key="4">
    <source>
        <dbReference type="ARBA" id="ARBA00022452"/>
    </source>
</evidence>
<dbReference type="STRING" id="1172194.WQQ_25300"/>
<feature type="signal peptide" evidence="9">
    <location>
        <begin position="1"/>
        <end position="26"/>
    </location>
</feature>
<sequence>MRLSAFKAAAAALFPVLALSTSSAWANELVNVYRLAADNDAQIAAAAHQRDAALEARPQARAALLPLISGSYSYGKGHSIGSQEQISEIGVPITDSSGNPVDADGDGRQDTELRPTPIGRRFNTNDTNKNLNISLTQPLFDWASFLRLSKSADQLALAQASFRAAEQNLLLRSAQAYFNYLAANDDLRYTGARKASLERQLEQAKKRFDVGLSAITDVQEAQASYDVTTADVIAAEQALASAREALLEVTGQQDARLVALQEEIPLPGPQPEDMNAWLSSAKDNNFDLAIARINAELAGRDVDIARAGHYPTLNLVGQYTDISQDSKERKSEIGDFYQENRGPSVAVQVNVPIFSGFLVNSQTRQAANVEDQRKAELLGSQRSVARQTRDAYLKVLSGSARVKALKQAVISNQTALQASETGLEVGTRTTVDVLNAQSLLFSAQRDYARARYDYLVSILTLKSAAGRLTESDLAEIDQLLVSG</sequence>
<evidence type="ECO:0000313" key="11">
    <source>
        <dbReference type="Proteomes" id="UP000003704"/>
    </source>
</evidence>
<evidence type="ECO:0000256" key="1">
    <source>
        <dbReference type="ARBA" id="ARBA00004442"/>
    </source>
</evidence>
<gene>
    <name evidence="10" type="ORF">WQQ_25300</name>
</gene>
<dbReference type="EMBL" id="AKGD01000002">
    <property type="protein sequence ID" value="EIT68948.1"/>
    <property type="molecule type" value="Genomic_DNA"/>
</dbReference>
<organism evidence="10 11">
    <name type="scientific">Hydrocarboniphaga effusa AP103</name>
    <dbReference type="NCBI Taxonomy" id="1172194"/>
    <lineage>
        <taxon>Bacteria</taxon>
        <taxon>Pseudomonadati</taxon>
        <taxon>Pseudomonadota</taxon>
        <taxon>Gammaproteobacteria</taxon>
        <taxon>Nevskiales</taxon>
        <taxon>Nevskiaceae</taxon>
        <taxon>Hydrocarboniphaga</taxon>
    </lineage>
</organism>
<dbReference type="GO" id="GO:0015562">
    <property type="term" value="F:efflux transmembrane transporter activity"/>
    <property type="evidence" value="ECO:0007669"/>
    <property type="project" value="InterPro"/>
</dbReference>
<keyword evidence="6" id="KW-0472">Membrane</keyword>
<dbReference type="PATRIC" id="fig|1172194.4.peg.2444"/>
<evidence type="ECO:0000313" key="10">
    <source>
        <dbReference type="EMBL" id="EIT68948.1"/>
    </source>
</evidence>
<accession>I8T5G8</accession>
<keyword evidence="4" id="KW-1134">Transmembrane beta strand</keyword>
<dbReference type="AlphaFoldDB" id="I8T5G8"/>
<reference evidence="10 11" key="1">
    <citation type="journal article" date="2012" name="J. Bacteriol.">
        <title>Genome Sequence of n-Alkane-Degrading Hydrocarboniphaga effusa Strain AP103T (ATCC BAA-332T).</title>
        <authorList>
            <person name="Chang H.K."/>
            <person name="Zylstra G.J."/>
            <person name="Chae J.C."/>
        </authorList>
    </citation>
    <scope>NUCLEOTIDE SEQUENCE [LARGE SCALE GENOMIC DNA]</scope>
    <source>
        <strain evidence="10 11">AP103</strain>
    </source>
</reference>
<evidence type="ECO:0000256" key="9">
    <source>
        <dbReference type="SAM" id="SignalP"/>
    </source>
</evidence>
<evidence type="ECO:0000256" key="7">
    <source>
        <dbReference type="ARBA" id="ARBA00023237"/>
    </source>
</evidence>
<dbReference type="InterPro" id="IPR003423">
    <property type="entry name" value="OMP_efflux"/>
</dbReference>
<evidence type="ECO:0000256" key="5">
    <source>
        <dbReference type="ARBA" id="ARBA00022692"/>
    </source>
</evidence>
<dbReference type="RefSeq" id="WP_007185473.1">
    <property type="nucleotide sequence ID" value="NZ_AKGD01000002.1"/>
</dbReference>
<dbReference type="PANTHER" id="PTHR30026">
    <property type="entry name" value="OUTER MEMBRANE PROTEIN TOLC"/>
    <property type="match status" value="1"/>
</dbReference>
<dbReference type="GO" id="GO:0009279">
    <property type="term" value="C:cell outer membrane"/>
    <property type="evidence" value="ECO:0007669"/>
    <property type="project" value="UniProtKB-SubCell"/>
</dbReference>
<feature type="chain" id="PRO_5003714112" evidence="9">
    <location>
        <begin position="27"/>
        <end position="483"/>
    </location>
</feature>
<proteinExistence type="inferred from homology"/>
<evidence type="ECO:0000256" key="2">
    <source>
        <dbReference type="ARBA" id="ARBA00007613"/>
    </source>
</evidence>
<dbReference type="OrthoDB" id="9813458at2"/>
<dbReference type="Gene3D" id="1.20.1600.10">
    <property type="entry name" value="Outer membrane efflux proteins (OEP)"/>
    <property type="match status" value="1"/>
</dbReference>
<dbReference type="Proteomes" id="UP000003704">
    <property type="component" value="Unassembled WGS sequence"/>
</dbReference>
<dbReference type="GO" id="GO:1990281">
    <property type="term" value="C:efflux pump complex"/>
    <property type="evidence" value="ECO:0007669"/>
    <property type="project" value="TreeGrafter"/>
</dbReference>
<dbReference type="PANTHER" id="PTHR30026:SF20">
    <property type="entry name" value="OUTER MEMBRANE PROTEIN TOLC"/>
    <property type="match status" value="1"/>
</dbReference>
<dbReference type="InterPro" id="IPR051906">
    <property type="entry name" value="TolC-like"/>
</dbReference>
<dbReference type="InterPro" id="IPR010130">
    <property type="entry name" value="T1SS_OMP_TolC"/>
</dbReference>